<gene>
    <name evidence="1" type="ORF">COW36_21910</name>
</gene>
<reference evidence="1 2" key="1">
    <citation type="submission" date="2017-09" db="EMBL/GenBank/DDBJ databases">
        <title>Depth-based differentiation of microbial function through sediment-hosted aquifers and enrichment of novel symbionts in the deep terrestrial subsurface.</title>
        <authorList>
            <person name="Probst A.J."/>
            <person name="Ladd B."/>
            <person name="Jarett J.K."/>
            <person name="Geller-Mcgrath D.E."/>
            <person name="Sieber C.M."/>
            <person name="Emerson J.B."/>
            <person name="Anantharaman K."/>
            <person name="Thomas B.C."/>
            <person name="Malmstrom R."/>
            <person name="Stieglmeier M."/>
            <person name="Klingl A."/>
            <person name="Woyke T."/>
            <person name="Ryan C.M."/>
            <person name="Banfield J.F."/>
        </authorList>
    </citation>
    <scope>NUCLEOTIDE SEQUENCE [LARGE SCALE GENOMIC DNA]</scope>
    <source>
        <strain evidence="1">CG17_big_fil_post_rev_8_21_14_2_50_48_46</strain>
    </source>
</reference>
<comment type="caution">
    <text evidence="1">The sequence shown here is derived from an EMBL/GenBank/DDBJ whole genome shotgun (WGS) entry which is preliminary data.</text>
</comment>
<dbReference type="AlphaFoldDB" id="A0A2M7FY52"/>
<evidence type="ECO:0000313" key="1">
    <source>
        <dbReference type="EMBL" id="PIW14274.1"/>
    </source>
</evidence>
<organism evidence="1 2">
    <name type="scientific">bacterium (Candidatus Blackallbacteria) CG17_big_fil_post_rev_8_21_14_2_50_48_46</name>
    <dbReference type="NCBI Taxonomy" id="2014261"/>
    <lineage>
        <taxon>Bacteria</taxon>
        <taxon>Candidatus Blackallbacteria</taxon>
    </lineage>
</organism>
<protein>
    <submittedName>
        <fullName evidence="1">Uncharacterized protein</fullName>
    </submittedName>
</protein>
<dbReference type="EMBL" id="PFFQ01000061">
    <property type="protein sequence ID" value="PIW14274.1"/>
    <property type="molecule type" value="Genomic_DNA"/>
</dbReference>
<name>A0A2M7FY52_9BACT</name>
<sequence length="1165" mass="132800">MHPLWPELLEYLVLKSAPECRDFLKTWGETERKTCFKLHKADFNSLRKTCHYSEDSYLLISGSHAFGWNSQAKPRFSSVKKEASVLKAHAAELSDYIQAEKINFYAAEDAYALALNLETVWAALCDQRSALGIAKNLRKAPAMPYHLWEQEKNPLQLNGPEPGILAVSLALSERPESWALEALQKLFAEYQENYPGIGFYASVSKLIALHPAWETELRDALGKSLFIELHRFHDHLNQIPLPHLLIGLSWRNLASAGPLKGHSFPPYLNTEILGKFLAEKLPASTEELKHLRSDLVDLILQRLLENTRKEENREWLKLYEVLKLLPQEKQARLETWLQLLQASSSNAIQLALKEFKNPELFKQAPEYLPELLIPQLSHPVQKIAKESLNLLKKWLKAFPENESALTPSLRLQLLSPHAVVRQELLKELQEKALSSESRAELEALYASGLVGPLEAEALTQLLKKEPRATTQVKTEHASVAERLAACFPAKPSHQGLWSEDPLLPIPNSPEDLSACFLKHCQTVPNDTQLECMAQAILNQPLPPEPERLKRQMKPVFAELESLLKPQHEHKFQNPQRVLLALLLQAWLEPTQISKIPEQVWQSLDLYQSPFRLELRETLRARQAALPFRLSQPEYLTGWIRLPSFLQRLEKIPPSCLSDTMLSKSLARLTPDGHEAHWEKLKTQMPKLPESWPQILTLALGPEEEALLLIKLFQKKWLHQPPDDILLEQQFSPSPRPRKDSTENLELRRFMLALHVRRRAERLSPALLTELKTLPLHHLRLDLGLDFSGNLLESTLSSSETDNLLDTLWGGLSQVWSQFTTKASEHEPSDTPLEDLASPLQNQLKHLMQPFSEYSHLYLSLSKLTSELRAELLAVLWGQPQWEKLQTLKLPGQTRNFEFSHQNWPQLWPLAICLNPHYRNLWESLNPDIHLYPRLRLCPDMAESLFEVATLKLRWKQGEFGGISQEAYSRLRQDLWKNKREELKSSELPDLNEVILPLDKHDFLLLLLQAGHLPRIPLAPALKSLAWLLSQKHPQQRQPAIDLIWAGLEDGRLQSEAVAQAIAQGGCRQSKGLNYLLDALQIFELKGEKGLLLNLRILECCFANTEIPTKNLSALLELAFKLLPLAGNPCLAEASLAGLKQLAQAPKKTVCRDKAQVLLKTLKTQT</sequence>
<evidence type="ECO:0000313" key="2">
    <source>
        <dbReference type="Proteomes" id="UP000231019"/>
    </source>
</evidence>
<dbReference type="Proteomes" id="UP000231019">
    <property type="component" value="Unassembled WGS sequence"/>
</dbReference>
<proteinExistence type="predicted"/>
<accession>A0A2M7FY52</accession>